<evidence type="ECO:0000313" key="5">
    <source>
        <dbReference type="Proteomes" id="UP000515908"/>
    </source>
</evidence>
<dbReference type="Proteomes" id="UP000515908">
    <property type="component" value="Chromosome 01"/>
</dbReference>
<accession>A0A7G2C244</accession>
<dbReference type="InterPro" id="IPR015947">
    <property type="entry name" value="PUA-like_sf"/>
</dbReference>
<evidence type="ECO:0000259" key="3">
    <source>
        <dbReference type="Pfam" id="PF01878"/>
    </source>
</evidence>
<dbReference type="GO" id="GO:0005634">
    <property type="term" value="C:nucleus"/>
    <property type="evidence" value="ECO:0007669"/>
    <property type="project" value="UniProtKB-SubCell"/>
</dbReference>
<sequence>MSTSPWDGVRNYAARNHMKAMKTGDKVLFYHSNCKEPGVCGLASVVKEAYDDYTALDKNSEYYFPKATKEKNPWQMVDVGFVAEFDEVVPLKVLKEEKELKDMALFTQSRLSVQPVTVAEYNHIVELSEAKKNKKAKTE</sequence>
<dbReference type="OrthoDB" id="41445at2759"/>
<dbReference type="InterPro" id="IPR052181">
    <property type="entry name" value="5hmC_binding"/>
</dbReference>
<evidence type="ECO:0000313" key="4">
    <source>
        <dbReference type="EMBL" id="CAD2213324.1"/>
    </source>
</evidence>
<dbReference type="VEuPathDB" id="TriTrypDB:ADEAN_000076500"/>
<keyword evidence="5" id="KW-1185">Reference proteome</keyword>
<feature type="domain" description="EVE" evidence="3">
    <location>
        <begin position="3"/>
        <end position="127"/>
    </location>
</feature>
<evidence type="ECO:0000256" key="1">
    <source>
        <dbReference type="ARBA" id="ARBA00004123"/>
    </source>
</evidence>
<dbReference type="InterPro" id="IPR047197">
    <property type="entry name" value="THYN1-like_EVE"/>
</dbReference>
<dbReference type="SUPFAM" id="SSF88697">
    <property type="entry name" value="PUA domain-like"/>
    <property type="match status" value="1"/>
</dbReference>
<organism evidence="4 5">
    <name type="scientific">Angomonas deanei</name>
    <dbReference type="NCBI Taxonomy" id="59799"/>
    <lineage>
        <taxon>Eukaryota</taxon>
        <taxon>Discoba</taxon>
        <taxon>Euglenozoa</taxon>
        <taxon>Kinetoplastea</taxon>
        <taxon>Metakinetoplastina</taxon>
        <taxon>Trypanosomatida</taxon>
        <taxon>Trypanosomatidae</taxon>
        <taxon>Strigomonadinae</taxon>
        <taxon>Angomonas</taxon>
    </lineage>
</organism>
<reference evidence="4 5" key="1">
    <citation type="submission" date="2020-08" db="EMBL/GenBank/DDBJ databases">
        <authorList>
            <person name="Newling K."/>
            <person name="Davey J."/>
            <person name="Forrester S."/>
        </authorList>
    </citation>
    <scope>NUCLEOTIDE SEQUENCE [LARGE SCALE GENOMIC DNA]</scope>
    <source>
        <strain evidence="5">Crithidia deanei Carvalho (ATCC PRA-265)</strain>
    </source>
</reference>
<dbReference type="InterPro" id="IPR002740">
    <property type="entry name" value="EVE_domain"/>
</dbReference>
<dbReference type="Pfam" id="PF01878">
    <property type="entry name" value="EVE"/>
    <property type="match status" value="1"/>
</dbReference>
<evidence type="ECO:0000256" key="2">
    <source>
        <dbReference type="ARBA" id="ARBA00023242"/>
    </source>
</evidence>
<name>A0A7G2C244_9TRYP</name>
<dbReference type="Gene3D" id="3.10.590.10">
    <property type="entry name" value="ph1033 like domains"/>
    <property type="match status" value="1"/>
</dbReference>
<dbReference type="PANTHER" id="PTHR14087:SF7">
    <property type="entry name" value="THYMOCYTE NUCLEAR PROTEIN 1"/>
    <property type="match status" value="1"/>
</dbReference>
<keyword evidence="2" id="KW-0539">Nucleus</keyword>
<dbReference type="AlphaFoldDB" id="A0A7G2C244"/>
<comment type="subcellular location">
    <subcellularLocation>
        <location evidence="1">Nucleus</location>
    </subcellularLocation>
</comment>
<dbReference type="CDD" id="cd21133">
    <property type="entry name" value="EVE"/>
    <property type="match status" value="1"/>
</dbReference>
<dbReference type="PANTHER" id="PTHR14087">
    <property type="entry name" value="THYMOCYTE NUCLEAR PROTEIN 1"/>
    <property type="match status" value="1"/>
</dbReference>
<dbReference type="EMBL" id="LR877145">
    <property type="protein sequence ID" value="CAD2213324.1"/>
    <property type="molecule type" value="Genomic_DNA"/>
</dbReference>
<proteinExistence type="predicted"/>
<gene>
    <name evidence="4" type="ORF">ADEAN_000076500</name>
</gene>
<protein>
    <submittedName>
        <fullName evidence="4">EVE domain containing protein, putative</fullName>
    </submittedName>
</protein>